<dbReference type="RefSeq" id="WP_101541025.1">
    <property type="nucleotide sequence ID" value="NZ_JBHWQV010000083.1"/>
</dbReference>
<dbReference type="GO" id="GO:0015408">
    <property type="term" value="F:ABC-type ferric iron transporter activity"/>
    <property type="evidence" value="ECO:0007669"/>
    <property type="project" value="InterPro"/>
</dbReference>
<dbReference type="SMART" id="SM00382">
    <property type="entry name" value="AAA"/>
    <property type="match status" value="1"/>
</dbReference>
<evidence type="ECO:0000256" key="1">
    <source>
        <dbReference type="ARBA" id="ARBA00022448"/>
    </source>
</evidence>
<evidence type="ECO:0000256" key="3">
    <source>
        <dbReference type="ARBA" id="ARBA00022496"/>
    </source>
</evidence>
<keyword evidence="12" id="KW-1185">Reference proteome</keyword>
<keyword evidence="6" id="KW-0408">Iron</keyword>
<name>A0A2I1M3K7_9FIRM</name>
<evidence type="ECO:0000256" key="9">
    <source>
        <dbReference type="ARBA" id="ARBA00066388"/>
    </source>
</evidence>
<keyword evidence="7" id="KW-0406">Ion transport</keyword>
<reference evidence="11 12" key="1">
    <citation type="submission" date="2017-12" db="EMBL/GenBank/DDBJ databases">
        <title>Phylogenetic diversity of female urinary microbiome.</title>
        <authorList>
            <person name="Thomas-White K."/>
            <person name="Wolfe A.J."/>
        </authorList>
    </citation>
    <scope>NUCLEOTIDE SEQUENCE [LARGE SCALE GENOMIC DNA]</scope>
    <source>
        <strain evidence="11 12">UMB0119</strain>
    </source>
</reference>
<evidence type="ECO:0000256" key="2">
    <source>
        <dbReference type="ARBA" id="ARBA00022475"/>
    </source>
</evidence>
<evidence type="ECO:0000313" key="11">
    <source>
        <dbReference type="EMBL" id="PKZ14698.1"/>
    </source>
</evidence>
<dbReference type="InterPro" id="IPR027417">
    <property type="entry name" value="P-loop_NTPase"/>
</dbReference>
<evidence type="ECO:0000256" key="4">
    <source>
        <dbReference type="ARBA" id="ARBA00022741"/>
    </source>
</evidence>
<keyword evidence="2" id="KW-1003">Cell membrane</keyword>
<dbReference type="PROSITE" id="PS50893">
    <property type="entry name" value="ABC_TRANSPORTER_2"/>
    <property type="match status" value="1"/>
</dbReference>
<evidence type="ECO:0000256" key="6">
    <source>
        <dbReference type="ARBA" id="ARBA00023004"/>
    </source>
</evidence>
<proteinExistence type="predicted"/>
<dbReference type="GO" id="GO:0015418">
    <property type="term" value="F:ABC-type quaternary ammonium compound transporting activity"/>
    <property type="evidence" value="ECO:0007669"/>
    <property type="project" value="UniProtKB-EC"/>
</dbReference>
<dbReference type="AlphaFoldDB" id="A0A2I1M3K7"/>
<dbReference type="InterPro" id="IPR003439">
    <property type="entry name" value="ABC_transporter-like_ATP-bd"/>
</dbReference>
<dbReference type="Proteomes" id="UP000234335">
    <property type="component" value="Unassembled WGS sequence"/>
</dbReference>
<dbReference type="GO" id="GO:0016887">
    <property type="term" value="F:ATP hydrolysis activity"/>
    <property type="evidence" value="ECO:0007669"/>
    <property type="project" value="InterPro"/>
</dbReference>
<dbReference type="PANTHER" id="PTHR42781">
    <property type="entry name" value="SPERMIDINE/PUTRESCINE IMPORT ATP-BINDING PROTEIN POTA"/>
    <property type="match status" value="1"/>
</dbReference>
<evidence type="ECO:0000259" key="10">
    <source>
        <dbReference type="PROSITE" id="PS50893"/>
    </source>
</evidence>
<protein>
    <recommendedName>
        <fullName evidence="9">ABC-type quaternary amine transporter</fullName>
        <ecNumber evidence="9">7.6.2.9</ecNumber>
    </recommendedName>
</protein>
<organism evidence="11 12">
    <name type="scientific">Anaerococcus octavius</name>
    <dbReference type="NCBI Taxonomy" id="54007"/>
    <lineage>
        <taxon>Bacteria</taxon>
        <taxon>Bacillati</taxon>
        <taxon>Bacillota</taxon>
        <taxon>Tissierellia</taxon>
        <taxon>Tissierellales</taxon>
        <taxon>Peptoniphilaceae</taxon>
        <taxon>Anaerococcus</taxon>
    </lineage>
</organism>
<evidence type="ECO:0000256" key="5">
    <source>
        <dbReference type="ARBA" id="ARBA00022840"/>
    </source>
</evidence>
<dbReference type="Gene3D" id="3.40.50.300">
    <property type="entry name" value="P-loop containing nucleotide triphosphate hydrolases"/>
    <property type="match status" value="1"/>
</dbReference>
<dbReference type="EC" id="7.6.2.9" evidence="9"/>
<keyword evidence="4" id="KW-0547">Nucleotide-binding</keyword>
<keyword evidence="8" id="KW-0472">Membrane</keyword>
<comment type="caution">
    <text evidence="11">The sequence shown here is derived from an EMBL/GenBank/DDBJ whole genome shotgun (WGS) entry which is preliminary data.</text>
</comment>
<dbReference type="InterPro" id="IPR003593">
    <property type="entry name" value="AAA+_ATPase"/>
</dbReference>
<dbReference type="GO" id="GO:0016020">
    <property type="term" value="C:membrane"/>
    <property type="evidence" value="ECO:0007669"/>
    <property type="project" value="InterPro"/>
</dbReference>
<dbReference type="FunFam" id="3.40.50.300:FF:000425">
    <property type="entry name" value="Probable ABC transporter, ATP-binding subunit"/>
    <property type="match status" value="1"/>
</dbReference>
<keyword evidence="1" id="KW-0813">Transport</keyword>
<dbReference type="Pfam" id="PF00005">
    <property type="entry name" value="ABC_tran"/>
    <property type="match status" value="1"/>
</dbReference>
<dbReference type="PROSITE" id="PS00211">
    <property type="entry name" value="ABC_TRANSPORTER_1"/>
    <property type="match status" value="1"/>
</dbReference>
<evidence type="ECO:0000313" key="12">
    <source>
        <dbReference type="Proteomes" id="UP000234335"/>
    </source>
</evidence>
<dbReference type="PANTHER" id="PTHR42781:SF4">
    <property type="entry name" value="SPERMIDINE_PUTRESCINE IMPORT ATP-BINDING PROTEIN POTA"/>
    <property type="match status" value="1"/>
</dbReference>
<feature type="domain" description="ABC transporter" evidence="10">
    <location>
        <begin position="3"/>
        <end position="234"/>
    </location>
</feature>
<dbReference type="InterPro" id="IPR017871">
    <property type="entry name" value="ABC_transporter-like_CS"/>
</dbReference>
<dbReference type="InterPro" id="IPR050093">
    <property type="entry name" value="ABC_SmlMolc_Importer"/>
</dbReference>
<gene>
    <name evidence="11" type="ORF">CYJ34_09265</name>
</gene>
<sequence>MYLEINNLNKNYGSKQVLDNININLEKGKFLCLLGPSGSGKSTILHSIGGFIDYDGQIFLDGKDITYLEASQRKVSTVFQSLGLFSHMTIFNNVMYGLKFNQKALTTNEKKKLAHKTIEMVGLKGYEKRKPGELSGGEMQRVALARSLVVNPKLLLMDEPFSALDQKLREKMQIDIRKIHKDFNLTTIFVTHDQGEAFKMADEVIVLNEGKIIDQGSPQRIYNKPSNIETLDFIGQKNILGNNFIRPEKIKISENGEEFIIKDIIFMGSTIEVFLANNNKNLKLLLLNDNFDKKIGDKIKLDYDMEQIK</sequence>
<dbReference type="EMBL" id="PKGS01000012">
    <property type="protein sequence ID" value="PKZ14698.1"/>
    <property type="molecule type" value="Genomic_DNA"/>
</dbReference>
<dbReference type="InterPro" id="IPR008995">
    <property type="entry name" value="Mo/tungstate-bd_C_term_dom"/>
</dbReference>
<dbReference type="InterPro" id="IPR015853">
    <property type="entry name" value="ABC_transpr_FbpC"/>
</dbReference>
<dbReference type="SUPFAM" id="SSF50331">
    <property type="entry name" value="MOP-like"/>
    <property type="match status" value="1"/>
</dbReference>
<accession>A0A2I1M3K7</accession>
<evidence type="ECO:0000256" key="7">
    <source>
        <dbReference type="ARBA" id="ARBA00023065"/>
    </source>
</evidence>
<dbReference type="CDD" id="cd03259">
    <property type="entry name" value="ABC_Carb_Solutes_like"/>
    <property type="match status" value="1"/>
</dbReference>
<keyword evidence="5 11" id="KW-0067">ATP-binding</keyword>
<dbReference type="SUPFAM" id="SSF52540">
    <property type="entry name" value="P-loop containing nucleoside triphosphate hydrolases"/>
    <property type="match status" value="1"/>
</dbReference>
<keyword evidence="3" id="KW-0410">Iron transport</keyword>
<dbReference type="GO" id="GO:0005524">
    <property type="term" value="F:ATP binding"/>
    <property type="evidence" value="ECO:0007669"/>
    <property type="project" value="UniProtKB-KW"/>
</dbReference>
<evidence type="ECO:0000256" key="8">
    <source>
        <dbReference type="ARBA" id="ARBA00023136"/>
    </source>
</evidence>